<evidence type="ECO:0000256" key="1">
    <source>
        <dbReference type="ARBA" id="ARBA00022676"/>
    </source>
</evidence>
<evidence type="ECO:0000313" key="3">
    <source>
        <dbReference type="EMBL" id="OGG64398.1"/>
    </source>
</evidence>
<dbReference type="EMBL" id="MFLJ01000025">
    <property type="protein sequence ID" value="OGG64398.1"/>
    <property type="molecule type" value="Genomic_DNA"/>
</dbReference>
<dbReference type="SUPFAM" id="SSF53756">
    <property type="entry name" value="UDP-Glycosyltransferase/glycogen phosphorylase"/>
    <property type="match status" value="1"/>
</dbReference>
<evidence type="ECO:0000256" key="2">
    <source>
        <dbReference type="ARBA" id="ARBA00022679"/>
    </source>
</evidence>
<dbReference type="PANTHER" id="PTHR30160:SF1">
    <property type="entry name" value="LIPOPOLYSACCHARIDE 1,2-N-ACETYLGLUCOSAMINETRANSFERASE-RELATED"/>
    <property type="match status" value="1"/>
</dbReference>
<dbReference type="InterPro" id="IPR051199">
    <property type="entry name" value="LPS_LOS_Heptosyltrfase"/>
</dbReference>
<gene>
    <name evidence="3" type="ORF">A3C94_00845</name>
</gene>
<reference evidence="3 4" key="1">
    <citation type="journal article" date="2016" name="Nat. Commun.">
        <title>Thousands of microbial genomes shed light on interconnected biogeochemical processes in an aquifer system.</title>
        <authorList>
            <person name="Anantharaman K."/>
            <person name="Brown C.T."/>
            <person name="Hug L.A."/>
            <person name="Sharon I."/>
            <person name="Castelle C.J."/>
            <person name="Probst A.J."/>
            <person name="Thomas B.C."/>
            <person name="Singh A."/>
            <person name="Wilkins M.J."/>
            <person name="Karaoz U."/>
            <person name="Brodie E.L."/>
            <person name="Williams K.H."/>
            <person name="Hubbard S.S."/>
            <person name="Banfield J.F."/>
        </authorList>
    </citation>
    <scope>NUCLEOTIDE SEQUENCE [LARGE SCALE GENOMIC DNA]</scope>
</reference>
<dbReference type="Proteomes" id="UP000177232">
    <property type="component" value="Unassembled WGS sequence"/>
</dbReference>
<dbReference type="GO" id="GO:0005829">
    <property type="term" value="C:cytosol"/>
    <property type="evidence" value="ECO:0007669"/>
    <property type="project" value="TreeGrafter"/>
</dbReference>
<protein>
    <submittedName>
        <fullName evidence="3">Uncharacterized protein</fullName>
    </submittedName>
</protein>
<dbReference type="GO" id="GO:0009244">
    <property type="term" value="P:lipopolysaccharide core region biosynthetic process"/>
    <property type="evidence" value="ECO:0007669"/>
    <property type="project" value="TreeGrafter"/>
</dbReference>
<evidence type="ECO:0000313" key="4">
    <source>
        <dbReference type="Proteomes" id="UP000177232"/>
    </source>
</evidence>
<sequence>MKARRVNLEYLNLYQEIPLFCVLALRNLFRKKPQGRTSRVLIVNTCLIGEFAASLPAIRDFIQRNPQDAVDLVVAPPLKELAERVRGVKNVYTAKSVYGRSVEREQRPAQEFGAYDAIFVMRMSAEVYRLLRTIPAASLHSGLKEYSKYALHLGESLLLRRRPKQWVELNFEMLGGTFRRVPFDEIFECTPNDYASVAKLDVLQTVEKKVIIHTGASWPMKHWDTGKWAALFSKAQGLGAMRFIFVGGKEDEADYKVIASQLNFPVYSLIGQVTLPQLLLVMRRSEYFIGVDSGPKSMAYLADLRSVSIFGPGPHFYLPLDPRDIAIDKTRGGGVWQMFFYTRKGFIHQITVDEVYDAFKKIWNS</sequence>
<keyword evidence="2" id="KW-0808">Transferase</keyword>
<keyword evidence="1" id="KW-0328">Glycosyltransferase</keyword>
<dbReference type="PANTHER" id="PTHR30160">
    <property type="entry name" value="TETRAACYLDISACCHARIDE 4'-KINASE-RELATED"/>
    <property type="match status" value="1"/>
</dbReference>
<accession>A0A1F6DSP1</accession>
<proteinExistence type="predicted"/>
<comment type="caution">
    <text evidence="3">The sequence shown here is derived from an EMBL/GenBank/DDBJ whole genome shotgun (WGS) entry which is preliminary data.</text>
</comment>
<dbReference type="CDD" id="cd03789">
    <property type="entry name" value="GT9_LPS_heptosyltransferase"/>
    <property type="match status" value="1"/>
</dbReference>
<dbReference type="GO" id="GO:0008713">
    <property type="term" value="F:ADP-heptose-lipopolysaccharide heptosyltransferase activity"/>
    <property type="evidence" value="ECO:0007669"/>
    <property type="project" value="TreeGrafter"/>
</dbReference>
<dbReference type="Pfam" id="PF01075">
    <property type="entry name" value="Glyco_transf_9"/>
    <property type="match status" value="1"/>
</dbReference>
<dbReference type="STRING" id="1798496.A3C94_00845"/>
<dbReference type="InterPro" id="IPR002201">
    <property type="entry name" value="Glyco_trans_9"/>
</dbReference>
<name>A0A1F6DSP1_9BACT</name>
<dbReference type="AlphaFoldDB" id="A0A1F6DSP1"/>
<organism evidence="3 4">
    <name type="scientific">Candidatus Kaiserbacteria bacterium RIFCSPHIGHO2_02_FULL_55_17</name>
    <dbReference type="NCBI Taxonomy" id="1798496"/>
    <lineage>
        <taxon>Bacteria</taxon>
        <taxon>Candidatus Kaiseribacteriota</taxon>
    </lineage>
</organism>
<dbReference type="Gene3D" id="3.40.50.2000">
    <property type="entry name" value="Glycogen Phosphorylase B"/>
    <property type="match status" value="2"/>
</dbReference>